<dbReference type="InterPro" id="IPR042178">
    <property type="entry name" value="Serpin_sf_1"/>
</dbReference>
<evidence type="ECO:0000313" key="4">
    <source>
        <dbReference type="Proteomes" id="UP000565711"/>
    </source>
</evidence>
<evidence type="ECO:0000259" key="2">
    <source>
        <dbReference type="SMART" id="SM00093"/>
    </source>
</evidence>
<sequence>MQPGLAPDVAAANGLTRKWCTTMGSDDFAVSGYGVWPLLTLLTAVATGPVHSELRTATGWSTDTAHDAALTLLGRLENSDAVRAALGIWTGANFPLREEWVRSLPSNTVSALGDRDGLDDWVREHTDGLVDRFPAEIGESTALVLATAVIARTTWRDAFQDGVLEPVAGPWRGYRGPALSRYSRELRDAALLGHDTPVTRAVVRGVSDLDVHLLLGTEDARPGAVLATGMDALDGSVEIRTPVLGDRGPGLSVREVTAVADALRIHLPPFDIRSAHDLLDRADLFGLRSAAGTAGSENMFPGLSSVPLTVTAAAQGVRARFTAEGFHAAAVTSVLMAPTGIPRPHDAREIAVDFDRPFGFLAVHRDTGAVVVAGWVATPGA</sequence>
<accession>A0A846XZU7</accession>
<evidence type="ECO:0000313" key="3">
    <source>
        <dbReference type="EMBL" id="NKY51194.1"/>
    </source>
</evidence>
<dbReference type="Gene3D" id="3.30.497.10">
    <property type="entry name" value="Antithrombin, subunit I, domain 2"/>
    <property type="match status" value="2"/>
</dbReference>
<dbReference type="GO" id="GO:0005615">
    <property type="term" value="C:extracellular space"/>
    <property type="evidence" value="ECO:0007669"/>
    <property type="project" value="InterPro"/>
</dbReference>
<evidence type="ECO:0000256" key="1">
    <source>
        <dbReference type="RuleBase" id="RU000411"/>
    </source>
</evidence>
<gene>
    <name evidence="3" type="ORF">HGA08_13305</name>
</gene>
<dbReference type="PANTHER" id="PTHR11461:SF211">
    <property type="entry name" value="GH10112P-RELATED"/>
    <property type="match status" value="1"/>
</dbReference>
<dbReference type="GO" id="GO:0004867">
    <property type="term" value="F:serine-type endopeptidase inhibitor activity"/>
    <property type="evidence" value="ECO:0007669"/>
    <property type="project" value="InterPro"/>
</dbReference>
<comment type="caution">
    <text evidence="3">The sequence shown here is derived from an EMBL/GenBank/DDBJ whole genome shotgun (WGS) entry which is preliminary data.</text>
</comment>
<dbReference type="EMBL" id="JAAXOP010000006">
    <property type="protein sequence ID" value="NKY51194.1"/>
    <property type="molecule type" value="Genomic_DNA"/>
</dbReference>
<dbReference type="Proteomes" id="UP000565711">
    <property type="component" value="Unassembled WGS sequence"/>
</dbReference>
<dbReference type="SUPFAM" id="SSF56574">
    <property type="entry name" value="Serpins"/>
    <property type="match status" value="2"/>
</dbReference>
<dbReference type="PANTHER" id="PTHR11461">
    <property type="entry name" value="SERINE PROTEASE INHIBITOR, SERPIN"/>
    <property type="match status" value="1"/>
</dbReference>
<protein>
    <recommendedName>
        <fullName evidence="2">Serpin domain-containing protein</fullName>
    </recommendedName>
</protein>
<comment type="similarity">
    <text evidence="1">Belongs to the serpin family.</text>
</comment>
<name>A0A846XZU7_9NOCA</name>
<dbReference type="SMART" id="SM00093">
    <property type="entry name" value="SERPIN"/>
    <property type="match status" value="1"/>
</dbReference>
<dbReference type="InterPro" id="IPR036186">
    <property type="entry name" value="Serpin_sf"/>
</dbReference>
<dbReference type="Pfam" id="PF00079">
    <property type="entry name" value="Serpin"/>
    <property type="match status" value="2"/>
</dbReference>
<feature type="domain" description="Serpin" evidence="2">
    <location>
        <begin position="15"/>
        <end position="379"/>
    </location>
</feature>
<proteinExistence type="inferred from homology"/>
<dbReference type="RefSeq" id="WP_067872220.1">
    <property type="nucleotide sequence ID" value="NZ_JAAXOP010000006.1"/>
</dbReference>
<dbReference type="InterPro" id="IPR023796">
    <property type="entry name" value="Serpin_dom"/>
</dbReference>
<organism evidence="3 4">
    <name type="scientific">Nocardia vermiculata</name>
    <dbReference type="NCBI Taxonomy" id="257274"/>
    <lineage>
        <taxon>Bacteria</taxon>
        <taxon>Bacillati</taxon>
        <taxon>Actinomycetota</taxon>
        <taxon>Actinomycetes</taxon>
        <taxon>Mycobacteriales</taxon>
        <taxon>Nocardiaceae</taxon>
        <taxon>Nocardia</taxon>
    </lineage>
</organism>
<dbReference type="AlphaFoldDB" id="A0A846XZU7"/>
<keyword evidence="4" id="KW-1185">Reference proteome</keyword>
<reference evidence="3 4" key="1">
    <citation type="submission" date="2020-04" db="EMBL/GenBank/DDBJ databases">
        <title>MicrobeNet Type strains.</title>
        <authorList>
            <person name="Nicholson A.C."/>
        </authorList>
    </citation>
    <scope>NUCLEOTIDE SEQUENCE [LARGE SCALE GENOMIC DNA]</scope>
    <source>
        <strain evidence="3 4">JCM 12354</strain>
    </source>
</reference>
<dbReference type="InterPro" id="IPR000215">
    <property type="entry name" value="Serpin_fam"/>
</dbReference>